<reference evidence="1 2" key="1">
    <citation type="journal article" date="2023" name="Plants (Basel)">
        <title>Bridging the Gap: Combining Genomics and Transcriptomics Approaches to Understand Stylosanthes scabra, an Orphan Legume from the Brazilian Caatinga.</title>
        <authorList>
            <person name="Ferreira-Neto J.R.C."/>
            <person name="da Silva M.D."/>
            <person name="Binneck E."/>
            <person name="de Melo N.F."/>
            <person name="da Silva R.H."/>
            <person name="de Melo A.L.T.M."/>
            <person name="Pandolfi V."/>
            <person name="Bustamante F.O."/>
            <person name="Brasileiro-Vidal A.C."/>
            <person name="Benko-Iseppon A.M."/>
        </authorList>
    </citation>
    <scope>NUCLEOTIDE SEQUENCE [LARGE SCALE GENOMIC DNA]</scope>
    <source>
        <tissue evidence="1">Leaves</tissue>
    </source>
</reference>
<gene>
    <name evidence="1" type="ORF">PIB30_004342</name>
</gene>
<comment type="caution">
    <text evidence="1">The sequence shown here is derived from an EMBL/GenBank/DDBJ whole genome shotgun (WGS) entry which is preliminary data.</text>
</comment>
<keyword evidence="2" id="KW-1185">Reference proteome</keyword>
<evidence type="ECO:0000313" key="1">
    <source>
        <dbReference type="EMBL" id="MED6155323.1"/>
    </source>
</evidence>
<accession>A0ABU6U680</accession>
<dbReference type="Proteomes" id="UP001341840">
    <property type="component" value="Unassembled WGS sequence"/>
</dbReference>
<organism evidence="1 2">
    <name type="scientific">Stylosanthes scabra</name>
    <dbReference type="NCBI Taxonomy" id="79078"/>
    <lineage>
        <taxon>Eukaryota</taxon>
        <taxon>Viridiplantae</taxon>
        <taxon>Streptophyta</taxon>
        <taxon>Embryophyta</taxon>
        <taxon>Tracheophyta</taxon>
        <taxon>Spermatophyta</taxon>
        <taxon>Magnoliopsida</taxon>
        <taxon>eudicotyledons</taxon>
        <taxon>Gunneridae</taxon>
        <taxon>Pentapetalae</taxon>
        <taxon>rosids</taxon>
        <taxon>fabids</taxon>
        <taxon>Fabales</taxon>
        <taxon>Fabaceae</taxon>
        <taxon>Papilionoideae</taxon>
        <taxon>50 kb inversion clade</taxon>
        <taxon>dalbergioids sensu lato</taxon>
        <taxon>Dalbergieae</taxon>
        <taxon>Pterocarpus clade</taxon>
        <taxon>Stylosanthes</taxon>
    </lineage>
</organism>
<name>A0ABU6U680_9FABA</name>
<dbReference type="EMBL" id="JASCZI010120837">
    <property type="protein sequence ID" value="MED6155323.1"/>
    <property type="molecule type" value="Genomic_DNA"/>
</dbReference>
<proteinExistence type="predicted"/>
<sequence length="161" mass="18703">MDTDGVAPKCYCMVYAVLHMSKTANNTTRLFFGCPFFKKSRCPHYKSFLWLDRHTEQLERIDAVTCAEEIEDVEKQLVLVVVESRVIELEERVAAMERKKKTNMWLIVGVLAWSRHPVYGHLSFPNNGHVGFLYGRDEIKCVRMIVEKPYGLFPKSQLFQA</sequence>
<protein>
    <recommendedName>
        <fullName evidence="3">Zinc finger GRF-type domain-containing protein</fullName>
    </recommendedName>
</protein>
<evidence type="ECO:0000313" key="2">
    <source>
        <dbReference type="Proteomes" id="UP001341840"/>
    </source>
</evidence>
<evidence type="ECO:0008006" key="3">
    <source>
        <dbReference type="Google" id="ProtNLM"/>
    </source>
</evidence>